<dbReference type="GO" id="GO:0071897">
    <property type="term" value="P:DNA biosynthetic process"/>
    <property type="evidence" value="ECO:0007669"/>
    <property type="project" value="UniProtKB-ARBA"/>
</dbReference>
<evidence type="ECO:0000313" key="2">
    <source>
        <dbReference type="Proteomes" id="UP000054359"/>
    </source>
</evidence>
<proteinExistence type="predicted"/>
<reference evidence="1 2" key="1">
    <citation type="submission" date="2013-11" db="EMBL/GenBank/DDBJ databases">
        <title>Genome sequencing of Stegodyphus mimosarum.</title>
        <authorList>
            <person name="Bechsgaard J."/>
        </authorList>
    </citation>
    <scope>NUCLEOTIDE SEQUENCE [LARGE SCALE GENOMIC DNA]</scope>
</reference>
<organism evidence="1 2">
    <name type="scientific">Stegodyphus mimosarum</name>
    <name type="common">African social velvet spider</name>
    <dbReference type="NCBI Taxonomy" id="407821"/>
    <lineage>
        <taxon>Eukaryota</taxon>
        <taxon>Metazoa</taxon>
        <taxon>Ecdysozoa</taxon>
        <taxon>Arthropoda</taxon>
        <taxon>Chelicerata</taxon>
        <taxon>Arachnida</taxon>
        <taxon>Araneae</taxon>
        <taxon>Araneomorphae</taxon>
        <taxon>Entelegynae</taxon>
        <taxon>Eresoidea</taxon>
        <taxon>Eresidae</taxon>
        <taxon>Stegodyphus</taxon>
    </lineage>
</organism>
<dbReference type="InterPro" id="IPR043502">
    <property type="entry name" value="DNA/RNA_pol_sf"/>
</dbReference>
<keyword evidence="2" id="KW-1185">Reference proteome</keyword>
<accession>A0A087UXV0</accession>
<dbReference type="Proteomes" id="UP000054359">
    <property type="component" value="Unassembled WGS sequence"/>
</dbReference>
<protein>
    <recommendedName>
        <fullName evidence="3">DNA-directed DNA polymerase</fullName>
    </recommendedName>
</protein>
<dbReference type="STRING" id="407821.A0A087UXV0"/>
<evidence type="ECO:0008006" key="3">
    <source>
        <dbReference type="Google" id="ProtNLM"/>
    </source>
</evidence>
<dbReference type="SUPFAM" id="SSF56672">
    <property type="entry name" value="DNA/RNA polymerases"/>
    <property type="match status" value="1"/>
</dbReference>
<dbReference type="EMBL" id="KK122191">
    <property type="protein sequence ID" value="KFM82189.1"/>
    <property type="molecule type" value="Genomic_DNA"/>
</dbReference>
<gene>
    <name evidence="1" type="ORF">X975_00680</name>
</gene>
<name>A0A087UXV0_STEMI</name>
<sequence>MKLVPNLFPKQRYVLHYRNLKLHVFLGLQVTKIRRILKFKQFPWLKSYIAFNTEQRKRAKTSFEKDLFKLLNNAVFRKTMENLQKR</sequence>
<dbReference type="OrthoDB" id="414982at2759"/>
<dbReference type="AlphaFoldDB" id="A0A087UXV0"/>
<dbReference type="OMA" id="YIQINTL"/>
<feature type="non-terminal residue" evidence="1">
    <location>
        <position position="86"/>
    </location>
</feature>
<evidence type="ECO:0000313" key="1">
    <source>
        <dbReference type="EMBL" id="KFM82189.1"/>
    </source>
</evidence>